<dbReference type="OrthoDB" id="532894at2"/>
<organism evidence="1 2">
    <name type="scientific">Chroogloeocystis siderophila 5.2 s.c.1</name>
    <dbReference type="NCBI Taxonomy" id="247279"/>
    <lineage>
        <taxon>Bacteria</taxon>
        <taxon>Bacillati</taxon>
        <taxon>Cyanobacteriota</taxon>
        <taxon>Cyanophyceae</taxon>
        <taxon>Oscillatoriophycideae</taxon>
        <taxon>Chroococcales</taxon>
        <taxon>Chroococcaceae</taxon>
        <taxon>Chroogloeocystis</taxon>
    </lineage>
</organism>
<dbReference type="AlphaFoldDB" id="A0A1U7HWN2"/>
<accession>A0A1U7HWN2</accession>
<gene>
    <name evidence="1" type="ORF">NIES1031_05095</name>
</gene>
<evidence type="ECO:0000313" key="2">
    <source>
        <dbReference type="Proteomes" id="UP000185984"/>
    </source>
</evidence>
<reference evidence="1 2" key="1">
    <citation type="submission" date="2016-11" db="EMBL/GenBank/DDBJ databases">
        <title>Draft Genome Sequences of Nine Cyanobacterial Strains from Diverse Habitats.</title>
        <authorList>
            <person name="Zhu T."/>
            <person name="Hou S."/>
            <person name="Lu X."/>
            <person name="Hess W.R."/>
        </authorList>
    </citation>
    <scope>NUCLEOTIDE SEQUENCE [LARGE SCALE GENOMIC DNA]</scope>
    <source>
        <strain evidence="1 2">5.2 s.c.1</strain>
    </source>
</reference>
<dbReference type="Proteomes" id="UP000185984">
    <property type="component" value="Unassembled WGS sequence"/>
</dbReference>
<keyword evidence="2" id="KW-1185">Reference proteome</keyword>
<dbReference type="EMBL" id="MRCC01000004">
    <property type="protein sequence ID" value="OKH27961.1"/>
    <property type="molecule type" value="Genomic_DNA"/>
</dbReference>
<evidence type="ECO:0000313" key="1">
    <source>
        <dbReference type="EMBL" id="OKH27961.1"/>
    </source>
</evidence>
<protein>
    <submittedName>
        <fullName evidence="1">Uncharacterized protein</fullName>
    </submittedName>
</protein>
<dbReference type="RefSeq" id="WP_073548423.1">
    <property type="nucleotide sequence ID" value="NZ_CAWMVK010000034.1"/>
</dbReference>
<sequence length="122" mass="14099">MAVLYKESSHADRHLESMMTSLAHRLEVAKATNNIQLARVLEREAQQLLLSGTNSRRFKLNNWLQALKQRVAGLFTSSTPQVHEFVNGSDRWWYTINPHTGEFVYADSEAELRLWIKDCTHS</sequence>
<name>A0A1U7HWN2_9CHRO</name>
<proteinExistence type="predicted"/>
<comment type="caution">
    <text evidence="1">The sequence shown here is derived from an EMBL/GenBank/DDBJ whole genome shotgun (WGS) entry which is preliminary data.</text>
</comment>